<feature type="active site" evidence="9">
    <location>
        <position position="122"/>
    </location>
</feature>
<keyword evidence="5 9" id="KW-0064">Aspartyl protease</keyword>
<dbReference type="GO" id="GO:0005886">
    <property type="term" value="C:plasma membrane"/>
    <property type="evidence" value="ECO:0007669"/>
    <property type="project" value="UniProtKB-SubCell"/>
</dbReference>
<evidence type="ECO:0000313" key="11">
    <source>
        <dbReference type="EMBL" id="SLJ93594.1"/>
    </source>
</evidence>
<dbReference type="STRING" id="428990.SAMN06295987_102156"/>
<comment type="caution">
    <text evidence="9">Lacks conserved residue(s) required for the propagation of feature annotation.</text>
</comment>
<comment type="function">
    <text evidence="9">This protein specifically catalyzes the removal of signal peptides from prolipoproteins.</text>
</comment>
<comment type="subcellular location">
    <subcellularLocation>
        <location evidence="9">Cell membrane</location>
        <topology evidence="9">Multi-pass membrane protein</topology>
    </subcellularLocation>
</comment>
<evidence type="ECO:0000256" key="10">
    <source>
        <dbReference type="RuleBase" id="RU004181"/>
    </source>
</evidence>
<dbReference type="GO" id="GO:0004190">
    <property type="term" value="F:aspartic-type endopeptidase activity"/>
    <property type="evidence" value="ECO:0007669"/>
    <property type="project" value="UniProtKB-UniRule"/>
</dbReference>
<evidence type="ECO:0000313" key="12">
    <source>
        <dbReference type="Proteomes" id="UP000190989"/>
    </source>
</evidence>
<evidence type="ECO:0000256" key="5">
    <source>
        <dbReference type="ARBA" id="ARBA00022750"/>
    </source>
</evidence>
<comment type="catalytic activity">
    <reaction evidence="9">
        <text>Release of signal peptides from bacterial membrane prolipoproteins. Hydrolyzes -Xaa-Yaa-Zaa-|-(S,diacylglyceryl)Cys-, in which Xaa is hydrophobic (preferably Leu), and Yaa (Ala or Ser) and Zaa (Gly or Ala) have small, neutral side chains.</text>
        <dbReference type="EC" id="3.4.23.36"/>
    </reaction>
</comment>
<feature type="transmembrane region" description="Helical" evidence="9">
    <location>
        <begin position="131"/>
        <end position="152"/>
    </location>
</feature>
<keyword evidence="12" id="KW-1185">Reference proteome</keyword>
<feature type="active site" evidence="9">
    <location>
        <position position="141"/>
    </location>
</feature>
<dbReference type="PRINTS" id="PR00781">
    <property type="entry name" value="LIPOSIGPTASE"/>
</dbReference>
<comment type="pathway">
    <text evidence="9">Protein modification; lipoprotein biosynthesis (signal peptide cleavage).</text>
</comment>
<dbReference type="PANTHER" id="PTHR33695">
    <property type="entry name" value="LIPOPROTEIN SIGNAL PEPTIDASE"/>
    <property type="match status" value="1"/>
</dbReference>
<keyword evidence="6 9" id="KW-0378">Hydrolase</keyword>
<name>A0A1U6HCT3_9SPHN</name>
<evidence type="ECO:0000256" key="2">
    <source>
        <dbReference type="ARBA" id="ARBA00022475"/>
    </source>
</evidence>
<dbReference type="HAMAP" id="MF_00161">
    <property type="entry name" value="LspA"/>
    <property type="match status" value="1"/>
</dbReference>
<evidence type="ECO:0000256" key="6">
    <source>
        <dbReference type="ARBA" id="ARBA00022801"/>
    </source>
</evidence>
<dbReference type="AlphaFoldDB" id="A0A1U6HCT3"/>
<organism evidence="11 12">
    <name type="scientific">Novosphingobium mathurense</name>
    <dbReference type="NCBI Taxonomy" id="428990"/>
    <lineage>
        <taxon>Bacteria</taxon>
        <taxon>Pseudomonadati</taxon>
        <taxon>Pseudomonadota</taxon>
        <taxon>Alphaproteobacteria</taxon>
        <taxon>Sphingomonadales</taxon>
        <taxon>Sphingomonadaceae</taxon>
        <taxon>Novosphingobium</taxon>
    </lineage>
</organism>
<comment type="similarity">
    <text evidence="1 9 10">Belongs to the peptidase A8 family.</text>
</comment>
<dbReference type="EC" id="3.4.23.36" evidence="9"/>
<dbReference type="InterPro" id="IPR001872">
    <property type="entry name" value="Peptidase_A8"/>
</dbReference>
<keyword evidence="4 9" id="KW-0812">Transmembrane</keyword>
<dbReference type="Proteomes" id="UP000190989">
    <property type="component" value="Unassembled WGS sequence"/>
</dbReference>
<evidence type="ECO:0000256" key="4">
    <source>
        <dbReference type="ARBA" id="ARBA00022692"/>
    </source>
</evidence>
<sequence length="172" mass="19117">MNRLLRNRLLGLLIAAVVFLIDQGFKSWVVKGLNLREVQVIELLPFFDLNWTQNFGVSLGLFTAGSTEGRWALVAMTAAIATFVFVWLLRERKMADIAALALVLGGALGNIRDRFLFGYVIDYADLHFGDFRPFLIFNIADAAITIGVLIILARSLLSREKPDSTVETAPES</sequence>
<reference evidence="12" key="1">
    <citation type="submission" date="2017-02" db="EMBL/GenBank/DDBJ databases">
        <authorList>
            <person name="Varghese N."/>
            <person name="Submissions S."/>
        </authorList>
    </citation>
    <scope>NUCLEOTIDE SEQUENCE [LARGE SCALE GENOMIC DNA]</scope>
    <source>
        <strain evidence="12">SM117</strain>
    </source>
</reference>
<protein>
    <recommendedName>
        <fullName evidence="9">Lipoprotein signal peptidase</fullName>
        <ecNumber evidence="9">3.4.23.36</ecNumber>
    </recommendedName>
    <alternativeName>
        <fullName evidence="9">Prolipoprotein signal peptidase</fullName>
    </alternativeName>
    <alternativeName>
        <fullName evidence="9">Signal peptidase II</fullName>
        <shortName evidence="9">SPase II</shortName>
    </alternativeName>
</protein>
<accession>A0A1U6HCT3</accession>
<dbReference type="Pfam" id="PF01252">
    <property type="entry name" value="Peptidase_A8"/>
    <property type="match status" value="1"/>
</dbReference>
<proteinExistence type="inferred from homology"/>
<keyword evidence="3 9" id="KW-0645">Protease</keyword>
<evidence type="ECO:0000256" key="7">
    <source>
        <dbReference type="ARBA" id="ARBA00022989"/>
    </source>
</evidence>
<keyword evidence="2 9" id="KW-1003">Cell membrane</keyword>
<feature type="transmembrane region" description="Helical" evidence="9">
    <location>
        <begin position="94"/>
        <end position="111"/>
    </location>
</feature>
<dbReference type="GO" id="GO:0006508">
    <property type="term" value="P:proteolysis"/>
    <property type="evidence" value="ECO:0007669"/>
    <property type="project" value="UniProtKB-KW"/>
</dbReference>
<keyword evidence="8 9" id="KW-0472">Membrane</keyword>
<dbReference type="UniPathway" id="UPA00665"/>
<dbReference type="PANTHER" id="PTHR33695:SF1">
    <property type="entry name" value="LIPOPROTEIN SIGNAL PEPTIDASE"/>
    <property type="match status" value="1"/>
</dbReference>
<evidence type="ECO:0000256" key="3">
    <source>
        <dbReference type="ARBA" id="ARBA00022670"/>
    </source>
</evidence>
<evidence type="ECO:0000256" key="8">
    <source>
        <dbReference type="ARBA" id="ARBA00023136"/>
    </source>
</evidence>
<dbReference type="NCBIfam" id="TIGR00077">
    <property type="entry name" value="lspA"/>
    <property type="match status" value="1"/>
</dbReference>
<evidence type="ECO:0000256" key="9">
    <source>
        <dbReference type="HAMAP-Rule" id="MF_00161"/>
    </source>
</evidence>
<dbReference type="EMBL" id="FVZE01000002">
    <property type="protein sequence ID" value="SLJ93594.1"/>
    <property type="molecule type" value="Genomic_DNA"/>
</dbReference>
<gene>
    <name evidence="9" type="primary">lspA</name>
    <name evidence="11" type="ORF">SAMN06295987_102156</name>
</gene>
<keyword evidence="7 9" id="KW-1133">Transmembrane helix</keyword>
<feature type="transmembrane region" description="Helical" evidence="9">
    <location>
        <begin position="71"/>
        <end position="89"/>
    </location>
</feature>
<evidence type="ECO:0000256" key="1">
    <source>
        <dbReference type="ARBA" id="ARBA00006139"/>
    </source>
</evidence>